<feature type="domain" description="Calcineurin-like phosphoesterase" evidence="5">
    <location>
        <begin position="169"/>
        <end position="373"/>
    </location>
</feature>
<dbReference type="PANTHER" id="PTHR11575">
    <property type="entry name" value="5'-NUCLEOTIDASE-RELATED"/>
    <property type="match status" value="1"/>
</dbReference>
<dbReference type="EMBL" id="LILD01000022">
    <property type="protein sequence ID" value="KOO36118.1"/>
    <property type="molecule type" value="Genomic_DNA"/>
</dbReference>
<keyword evidence="3" id="KW-0732">Signal</keyword>
<dbReference type="Gene3D" id="3.90.780.10">
    <property type="entry name" value="5'-Nucleotidase, C-terminal domain"/>
    <property type="match status" value="1"/>
</dbReference>
<evidence type="ECO:0008006" key="8">
    <source>
        <dbReference type="Google" id="ProtNLM"/>
    </source>
</evidence>
<dbReference type="AlphaFoldDB" id="A0A0M0KCH7"/>
<dbReference type="GO" id="GO:0016788">
    <property type="term" value="F:hydrolase activity, acting on ester bonds"/>
    <property type="evidence" value="ECO:0007669"/>
    <property type="project" value="InterPro"/>
</dbReference>
<comment type="similarity">
    <text evidence="4">Belongs to the 5'-nucleotidase family.</text>
</comment>
<dbReference type="PANTHER" id="PTHR11575:SF24">
    <property type="entry name" value="5'-NUCLEOTIDASE"/>
    <property type="match status" value="1"/>
</dbReference>
<dbReference type="SUPFAM" id="SSF56300">
    <property type="entry name" value="Metallo-dependent phosphatases"/>
    <property type="match status" value="1"/>
</dbReference>
<evidence type="ECO:0000256" key="2">
    <source>
        <dbReference type="ARBA" id="ARBA00022525"/>
    </source>
</evidence>
<protein>
    <recommendedName>
        <fullName evidence="8">5'-nucleotidase</fullName>
    </recommendedName>
</protein>
<keyword evidence="2" id="KW-0964">Secreted</keyword>
<evidence type="ECO:0000256" key="1">
    <source>
        <dbReference type="ARBA" id="ARBA00004613"/>
    </source>
</evidence>
<organism evidence="7">
    <name type="scientific">Halalkalibacterium halodurans</name>
    <name type="common">Bacillus halodurans</name>
    <dbReference type="NCBI Taxonomy" id="86665"/>
    <lineage>
        <taxon>Bacteria</taxon>
        <taxon>Bacillati</taxon>
        <taxon>Bacillota</taxon>
        <taxon>Bacilli</taxon>
        <taxon>Bacillales</taxon>
        <taxon>Bacillaceae</taxon>
        <taxon>Halalkalibacterium (ex Joshi et al. 2022)</taxon>
    </lineage>
</organism>
<reference evidence="7" key="1">
    <citation type="submission" date="2015-08" db="EMBL/GenBank/DDBJ databases">
        <title>Complete DNA Sequence of Pseudomonas syringae pv. actinidiae, the Causal Agent of Kiwifruit Canker Disease.</title>
        <authorList>
            <person name="Rikkerink E.H.A."/>
            <person name="Fineran P.C."/>
        </authorList>
    </citation>
    <scope>NUCLEOTIDE SEQUENCE</scope>
    <source>
        <strain evidence="7">DSM 13666</strain>
    </source>
</reference>
<dbReference type="PRINTS" id="PR01607">
    <property type="entry name" value="APYRASEFAMLY"/>
</dbReference>
<dbReference type="InterPro" id="IPR036907">
    <property type="entry name" value="5'-Nucleotdase_C_sf"/>
</dbReference>
<comment type="subcellular location">
    <subcellularLocation>
        <location evidence="1">Secreted</location>
    </subcellularLocation>
</comment>
<dbReference type="InterPro" id="IPR006146">
    <property type="entry name" value="5'-Nucleotdase_CS"/>
</dbReference>
<evidence type="ECO:0000256" key="3">
    <source>
        <dbReference type="ARBA" id="ARBA00022729"/>
    </source>
</evidence>
<dbReference type="InterPro" id="IPR029052">
    <property type="entry name" value="Metallo-depent_PP-like"/>
</dbReference>
<accession>A0A0M0KCH7</accession>
<dbReference type="Pfam" id="PF02872">
    <property type="entry name" value="5_nucleotid_C"/>
    <property type="match status" value="1"/>
</dbReference>
<dbReference type="InterPro" id="IPR008334">
    <property type="entry name" value="5'-Nucleotdase_C"/>
</dbReference>
<gene>
    <name evidence="7" type="ORF">AMD02_20075</name>
</gene>
<keyword evidence="4" id="KW-0547">Nucleotide-binding</keyword>
<dbReference type="FunFam" id="3.90.780.10:FF:000004">
    <property type="entry name" value="UDP-sugar hydrolase, putative"/>
    <property type="match status" value="1"/>
</dbReference>
<proteinExistence type="inferred from homology"/>
<dbReference type="PROSITE" id="PS00785">
    <property type="entry name" value="5_NUCLEOTIDASE_1"/>
    <property type="match status" value="1"/>
</dbReference>
<dbReference type="SUPFAM" id="SSF55816">
    <property type="entry name" value="5'-nucleotidase (syn. UDP-sugar hydrolase), C-terminal domain"/>
    <property type="match status" value="1"/>
</dbReference>
<dbReference type="GO" id="GO:0046872">
    <property type="term" value="F:metal ion binding"/>
    <property type="evidence" value="ECO:0007669"/>
    <property type="project" value="InterPro"/>
</dbReference>
<comment type="caution">
    <text evidence="7">The sequence shown here is derived from an EMBL/GenBank/DDBJ whole genome shotgun (WGS) entry which is preliminary data.</text>
</comment>
<dbReference type="Pfam" id="PF00149">
    <property type="entry name" value="Metallophos"/>
    <property type="match status" value="1"/>
</dbReference>
<dbReference type="GO" id="GO:0000166">
    <property type="term" value="F:nucleotide binding"/>
    <property type="evidence" value="ECO:0007669"/>
    <property type="project" value="UniProtKB-KW"/>
</dbReference>
<dbReference type="PATRIC" id="fig|136160.3.peg.3976"/>
<sequence>MLSLISFFLVLTCFQTPFAEAKGKPHVTKEEYLITLLDELELEVAMYEGADVPFSDVSKEAIPYIEAAIRMDILDNTLGAEFGATRPISKEEAYVLLIRALQLEPSNLDVLKKVRDQRQITYPAEVAAALEYGLVVLEKNNKLRPKTKLTRTELTDMFERLDENFERLSIVHTNDLHGRILPNESNGEMGLAKIASIANSVRESNSESLLLDLGDTFHGTNYVNFNEGEAAAEAMNLMGYDAMVAGNHDFNFGYERLVQIAEETLAFPLLSGNVLKTESGNTLFSTHQIVQIHDQKVALIGLTASDTPVKTHPDNIKGLTFTDEVEAAQSLVNQIAPTVDHVFLLTHIGYGVDRQIAEQVEGIDLILGGHSHTTLESPVKVNDTYITQAYEHGKAVGVTYVLFHQGEFASAYGQLIRDYPGLTADPEVENLLDTYKKEVEDALAEVIGTVPERLVGAREIVRTQESNLGNLITDAMRDMTGADIAFTNGGGIRANIEAGDVTKGDVIAAFPFTNTVIALEITGDQLLQSLEHSVRLAPAENGGFLQVSGVQMTYDQTKAPGERIIDLTVNGEPLDKNKTYTVATNDFLAAGGDGYSWLADGTLVIDTGELLSEAASRYIASGQPIPPVEGRIQVVGQ</sequence>
<dbReference type="Gene3D" id="3.60.21.10">
    <property type="match status" value="1"/>
</dbReference>
<dbReference type="GO" id="GO:0005576">
    <property type="term" value="C:extracellular region"/>
    <property type="evidence" value="ECO:0007669"/>
    <property type="project" value="UniProtKB-SubCell"/>
</dbReference>
<dbReference type="GO" id="GO:0009166">
    <property type="term" value="P:nucleotide catabolic process"/>
    <property type="evidence" value="ECO:0007669"/>
    <property type="project" value="InterPro"/>
</dbReference>
<dbReference type="InterPro" id="IPR006179">
    <property type="entry name" value="5_nucleotidase/apyrase"/>
</dbReference>
<dbReference type="InterPro" id="IPR004843">
    <property type="entry name" value="Calcineurin-like_PHP"/>
</dbReference>
<evidence type="ECO:0000259" key="6">
    <source>
        <dbReference type="Pfam" id="PF02872"/>
    </source>
</evidence>
<evidence type="ECO:0000256" key="4">
    <source>
        <dbReference type="RuleBase" id="RU362119"/>
    </source>
</evidence>
<evidence type="ECO:0000313" key="7">
    <source>
        <dbReference type="EMBL" id="KOO36118.1"/>
    </source>
</evidence>
<evidence type="ECO:0000259" key="5">
    <source>
        <dbReference type="Pfam" id="PF00149"/>
    </source>
</evidence>
<keyword evidence="4" id="KW-0378">Hydrolase</keyword>
<name>A0A0M0KCH7_ALKHA</name>
<feature type="domain" description="5'-Nucleotidase C-terminal" evidence="6">
    <location>
        <begin position="446"/>
        <end position="599"/>
    </location>
</feature>
<dbReference type="CDD" id="cd00845">
    <property type="entry name" value="MPP_UshA_N_like"/>
    <property type="match status" value="1"/>
</dbReference>